<protein>
    <submittedName>
        <fullName evidence="2">Uncharacterized protein</fullName>
    </submittedName>
</protein>
<keyword evidence="1" id="KW-1133">Transmembrane helix</keyword>
<evidence type="ECO:0000313" key="2">
    <source>
        <dbReference type="EMBL" id="KRM15571.1"/>
    </source>
</evidence>
<evidence type="ECO:0000313" key="3">
    <source>
        <dbReference type="Proteomes" id="UP000051302"/>
    </source>
</evidence>
<keyword evidence="3" id="KW-1185">Reference proteome</keyword>
<comment type="caution">
    <text evidence="2">The sequence shown here is derived from an EMBL/GenBank/DDBJ whole genome shotgun (WGS) entry which is preliminary data.</text>
</comment>
<reference evidence="2 3" key="1">
    <citation type="journal article" date="2015" name="Genome Announc.">
        <title>Expanding the biotechnology potential of lactobacilli through comparative genomics of 213 strains and associated genera.</title>
        <authorList>
            <person name="Sun Z."/>
            <person name="Harris H.M."/>
            <person name="McCann A."/>
            <person name="Guo C."/>
            <person name="Argimon S."/>
            <person name="Zhang W."/>
            <person name="Yang X."/>
            <person name="Jeffery I.B."/>
            <person name="Cooney J.C."/>
            <person name="Kagawa T.F."/>
            <person name="Liu W."/>
            <person name="Song Y."/>
            <person name="Salvetti E."/>
            <person name="Wrobel A."/>
            <person name="Rasinkangas P."/>
            <person name="Parkhill J."/>
            <person name="Rea M.C."/>
            <person name="O'Sullivan O."/>
            <person name="Ritari J."/>
            <person name="Douillard F.P."/>
            <person name="Paul Ross R."/>
            <person name="Yang R."/>
            <person name="Briner A.E."/>
            <person name="Felis G.E."/>
            <person name="de Vos W.M."/>
            <person name="Barrangou R."/>
            <person name="Klaenhammer T.R."/>
            <person name="Caufield P.W."/>
            <person name="Cui Y."/>
            <person name="Zhang H."/>
            <person name="O'Toole P.W."/>
        </authorList>
    </citation>
    <scope>NUCLEOTIDE SEQUENCE [LARGE SCALE GENOMIC DNA]</scope>
    <source>
        <strain evidence="2 3">DSM 16982</strain>
    </source>
</reference>
<gene>
    <name evidence="2" type="ORF">FD31_GL001135</name>
</gene>
<sequence>MIVVKFIFGIGAILIGIWQIYISKQYFNNLRKQSSPLILALIALIASLAFAAFLLVYGVRTLLF</sequence>
<accession>A0A0R1WKP3</accession>
<evidence type="ECO:0000256" key="1">
    <source>
        <dbReference type="SAM" id="Phobius"/>
    </source>
</evidence>
<feature type="transmembrane region" description="Helical" evidence="1">
    <location>
        <begin position="6"/>
        <end position="23"/>
    </location>
</feature>
<name>A0A0R1WKP3_9LACO</name>
<dbReference type="AlphaFoldDB" id="A0A0R1WKP3"/>
<keyword evidence="1" id="KW-0812">Transmembrane</keyword>
<dbReference type="Proteomes" id="UP000051302">
    <property type="component" value="Unassembled WGS sequence"/>
</dbReference>
<keyword evidence="1" id="KW-0472">Membrane</keyword>
<dbReference type="EMBL" id="AZFV01000021">
    <property type="protein sequence ID" value="KRM15571.1"/>
    <property type="molecule type" value="Genomic_DNA"/>
</dbReference>
<proteinExistence type="predicted"/>
<feature type="transmembrane region" description="Helical" evidence="1">
    <location>
        <begin position="35"/>
        <end position="59"/>
    </location>
</feature>
<organism evidence="2 3">
    <name type="scientific">Companilactobacillus nantensis DSM 16982</name>
    <dbReference type="NCBI Taxonomy" id="1423774"/>
    <lineage>
        <taxon>Bacteria</taxon>
        <taxon>Bacillati</taxon>
        <taxon>Bacillota</taxon>
        <taxon>Bacilli</taxon>
        <taxon>Lactobacillales</taxon>
        <taxon>Lactobacillaceae</taxon>
        <taxon>Companilactobacillus</taxon>
    </lineage>
</organism>
<dbReference type="PATRIC" id="fig|1423774.3.peg.1183"/>